<protein>
    <submittedName>
        <fullName evidence="5">Glycosyltransferase family 61 protein</fullName>
    </submittedName>
</protein>
<dbReference type="Pfam" id="PF04577">
    <property type="entry name" value="Glyco_transf_61"/>
    <property type="match status" value="1"/>
</dbReference>
<comment type="caution">
    <text evidence="5">The sequence shown here is derived from an EMBL/GenBank/DDBJ whole genome shotgun (WGS) entry which is preliminary data.</text>
</comment>
<evidence type="ECO:0000256" key="2">
    <source>
        <dbReference type="ARBA" id="ARBA00022679"/>
    </source>
</evidence>
<dbReference type="InterPro" id="IPR007657">
    <property type="entry name" value="Glycosyltransferase_61"/>
</dbReference>
<keyword evidence="3" id="KW-0325">Glycoprotein</keyword>
<dbReference type="PANTHER" id="PTHR20961:SF150">
    <property type="entry name" value="GLYCOSYLTRANSFERASE FAMILY 61 PROTEIN"/>
    <property type="match status" value="1"/>
</dbReference>
<evidence type="ECO:0000256" key="3">
    <source>
        <dbReference type="ARBA" id="ARBA00023180"/>
    </source>
</evidence>
<keyword evidence="1" id="KW-0328">Glycosyltransferase</keyword>
<accession>A0A368KY75</accession>
<dbReference type="Proteomes" id="UP000253562">
    <property type="component" value="Unassembled WGS sequence"/>
</dbReference>
<dbReference type="AlphaFoldDB" id="A0A368KY75"/>
<gene>
    <name evidence="5" type="ORF">DTL42_03210</name>
</gene>
<proteinExistence type="predicted"/>
<evidence type="ECO:0000256" key="1">
    <source>
        <dbReference type="ARBA" id="ARBA00022676"/>
    </source>
</evidence>
<organism evidence="5 6">
    <name type="scientific">Bremerella cremea</name>
    <dbReference type="NCBI Taxonomy" id="1031537"/>
    <lineage>
        <taxon>Bacteria</taxon>
        <taxon>Pseudomonadati</taxon>
        <taxon>Planctomycetota</taxon>
        <taxon>Planctomycetia</taxon>
        <taxon>Pirellulales</taxon>
        <taxon>Pirellulaceae</taxon>
        <taxon>Bremerella</taxon>
    </lineage>
</organism>
<sequence length="409" mass="46177">MKRRFSAWRRQFMSRVRALLFRYQGMAPPAKVCAADDWIVWRPTLGSIKPLDPPEWISVPARQVFGSQDEIAGHLSALPETTRTEFERLLFGHADYTVDEGRMIHMKSPYVFGRNVAVITSEGEYNLEDLGTLRFANASPPDAANYVGHLPRPRKLSGSLGVLAFGACSGNYYHFLIDCLPKLRHLEMAGARIDRYYAPFRYDFNRQLFKLWGIPASRIVPARELSHVTAEDVYVPQPLELPRPADMRYLFETMARQPWNQLDGKPQRRIYISRASARFRRVINEAEVVTTLARQGFQAVQLEGMPLVDQIKLFQQAAIIVAPHGAGLANMVFSPPGATVVEIGTVHRPLPFFQRLSAVCGHRFAWFVARSEKLSEGEANLNVDVRQLETDIEALLQPASVVAPYRSAA</sequence>
<dbReference type="EMBL" id="QPEX01000010">
    <property type="protein sequence ID" value="RCS54172.1"/>
    <property type="molecule type" value="Genomic_DNA"/>
</dbReference>
<dbReference type="InterPro" id="IPR049625">
    <property type="entry name" value="Glyco_transf_61_cat"/>
</dbReference>
<name>A0A368KY75_9BACT</name>
<evidence type="ECO:0000313" key="6">
    <source>
        <dbReference type="Proteomes" id="UP000253562"/>
    </source>
</evidence>
<dbReference type="GO" id="GO:0016757">
    <property type="term" value="F:glycosyltransferase activity"/>
    <property type="evidence" value="ECO:0007669"/>
    <property type="project" value="UniProtKB-KW"/>
</dbReference>
<keyword evidence="2 5" id="KW-0808">Transferase</keyword>
<evidence type="ECO:0000259" key="4">
    <source>
        <dbReference type="Pfam" id="PF04577"/>
    </source>
</evidence>
<reference evidence="5 6" key="1">
    <citation type="submission" date="2018-07" db="EMBL/GenBank/DDBJ databases">
        <title>Comparative genomes isolates from brazilian mangrove.</title>
        <authorList>
            <person name="De Araujo J.E."/>
            <person name="Taketani R.G."/>
            <person name="Silva M.C.P."/>
            <person name="Lourenco M.V."/>
            <person name="Oliveira V.M."/>
            <person name="Andreote F.D."/>
        </authorList>
    </citation>
    <scope>NUCLEOTIDE SEQUENCE [LARGE SCALE GENOMIC DNA]</scope>
    <source>
        <strain evidence="5 6">HEX PRIS-MGV</strain>
    </source>
</reference>
<evidence type="ECO:0000313" key="5">
    <source>
        <dbReference type="EMBL" id="RCS54172.1"/>
    </source>
</evidence>
<feature type="domain" description="Glycosyltransferase 61 catalytic" evidence="4">
    <location>
        <begin position="172"/>
        <end position="341"/>
    </location>
</feature>
<dbReference type="PANTHER" id="PTHR20961">
    <property type="entry name" value="GLYCOSYLTRANSFERASE"/>
    <property type="match status" value="1"/>
</dbReference>